<dbReference type="Proteomes" id="UP001623349">
    <property type="component" value="Unassembled WGS sequence"/>
</dbReference>
<dbReference type="CDD" id="cd00200">
    <property type="entry name" value="WD40"/>
    <property type="match status" value="1"/>
</dbReference>
<dbReference type="PROSITE" id="PS00678">
    <property type="entry name" value="WD_REPEATS_1"/>
    <property type="match status" value="1"/>
</dbReference>
<keyword evidence="6" id="KW-1185">Reference proteome</keyword>
<feature type="compositionally biased region" description="Low complexity" evidence="4">
    <location>
        <begin position="364"/>
        <end position="373"/>
    </location>
</feature>
<reference evidence="5 6" key="1">
    <citation type="submission" date="2024-08" db="EMBL/GenBank/DDBJ databases">
        <title>The draft genome of Apodemus speciosus.</title>
        <authorList>
            <person name="Nabeshima K."/>
            <person name="Suzuki S."/>
            <person name="Onuma M."/>
        </authorList>
    </citation>
    <scope>NUCLEOTIDE SEQUENCE [LARGE SCALE GENOMIC DNA]</scope>
    <source>
        <strain evidence="5">IB14-021</strain>
    </source>
</reference>
<dbReference type="InterPro" id="IPR019775">
    <property type="entry name" value="WD40_repeat_CS"/>
</dbReference>
<dbReference type="InterPro" id="IPR015943">
    <property type="entry name" value="WD40/YVTN_repeat-like_dom_sf"/>
</dbReference>
<evidence type="ECO:0000256" key="1">
    <source>
        <dbReference type="ARBA" id="ARBA00022574"/>
    </source>
</evidence>
<feature type="repeat" description="WD" evidence="3">
    <location>
        <begin position="84"/>
        <end position="117"/>
    </location>
</feature>
<proteinExistence type="predicted"/>
<dbReference type="PANTHER" id="PTHR44414:SF1">
    <property type="entry name" value="PROTEIN NEDD1"/>
    <property type="match status" value="1"/>
</dbReference>
<gene>
    <name evidence="5" type="ORF">APTSU1_001072800</name>
</gene>
<evidence type="ECO:0000256" key="2">
    <source>
        <dbReference type="ARBA" id="ARBA00022737"/>
    </source>
</evidence>
<dbReference type="SUPFAM" id="SSF50978">
    <property type="entry name" value="WD40 repeat-like"/>
    <property type="match status" value="1"/>
</dbReference>
<dbReference type="EMBL" id="BAAFST010000010">
    <property type="protein sequence ID" value="GAB1295494.1"/>
    <property type="molecule type" value="Genomic_DNA"/>
</dbReference>
<evidence type="ECO:0000256" key="3">
    <source>
        <dbReference type="PROSITE-ProRule" id="PRU00221"/>
    </source>
</evidence>
<dbReference type="InterPro" id="IPR001680">
    <property type="entry name" value="WD40_rpt"/>
</dbReference>
<evidence type="ECO:0000313" key="5">
    <source>
        <dbReference type="EMBL" id="GAB1295494.1"/>
    </source>
</evidence>
<dbReference type="SMART" id="SM00320">
    <property type="entry name" value="WD40"/>
    <property type="match status" value="6"/>
</dbReference>
<comment type="caution">
    <text evidence="5">The sequence shown here is derived from an EMBL/GenBank/DDBJ whole genome shotgun (WGS) entry which is preliminary data.</text>
</comment>
<sequence length="694" mass="75023">MQETLRFASSGDDVKIWDASFLTLVDKFNPHTAPHGISSVCWSSNSDLYNFLVTASSSGDKIVVSSCKCKPVPLLELAEGQKQTCVDLNSTSMYLASGGLNNTVNIWDLKSKRLHRSLKDHKCEVTCVAYNWNDCYIASGSLSGEIILHSVTTNTSSTPFGHGSKQVIDNGRACLEALRLPIDQLSDRRRINTARNGPVRHIKYSLFRKSLLGSVSDNGVVTLWDVNSQSSYHSFDSPHKAPASGICFSPVNELLFVTIGLDKRIILYDTSSKKLVKTLVAEAPLTAVDFMPDGATLAIGSSRGKIYQYDLRMLKSPVKTISAHKTSVQCIAFQYSTSLTKASLNKGSSNKAAAVSKRSVPGNSSSGAAQSSGIVREAPSPSIATVLPQPVTTALGKGAGAPQDEAGLARSKNTDILSKETDAGKSQDFSSFDDTGKSSLGDMFSPVRDDAVVSKGGDESVGKGDGLDFLPQLNSVFPLRKNAGASSTLVLHSSPLNVLMASSGKEENESHELSAECKRAYLGKPEPKDPLKQFTKLISSGAEPGILNTCPSSNQARNLEKFEKPEKDIEAQLIHEPSVNGSSPQVPKAASSITAGVASSLSEKIVDTLGNSRPGAPLTSVQIRFIQNMIQETLDDFREACHRDIVNLQVEMIKQFHMQLNEMHSLLERYSVNEGLVAEIERLREENKRLRAHF</sequence>
<accession>A0ABQ0F8B1</accession>
<dbReference type="PROSITE" id="PS50082">
    <property type="entry name" value="WD_REPEATS_2"/>
    <property type="match status" value="1"/>
</dbReference>
<keyword evidence="1 3" id="KW-0853">WD repeat</keyword>
<evidence type="ECO:0000313" key="6">
    <source>
        <dbReference type="Proteomes" id="UP001623349"/>
    </source>
</evidence>
<feature type="region of interest" description="Disordered" evidence="4">
    <location>
        <begin position="354"/>
        <end position="383"/>
    </location>
</feature>
<protein>
    <submittedName>
        <fullName evidence="5">Protein NEDD1</fullName>
    </submittedName>
</protein>
<organism evidence="5 6">
    <name type="scientific">Apodemus speciosus</name>
    <name type="common">Large Japanese field mouse</name>
    <dbReference type="NCBI Taxonomy" id="105296"/>
    <lineage>
        <taxon>Eukaryota</taxon>
        <taxon>Metazoa</taxon>
        <taxon>Chordata</taxon>
        <taxon>Craniata</taxon>
        <taxon>Vertebrata</taxon>
        <taxon>Euteleostomi</taxon>
        <taxon>Mammalia</taxon>
        <taxon>Eutheria</taxon>
        <taxon>Euarchontoglires</taxon>
        <taxon>Glires</taxon>
        <taxon>Rodentia</taxon>
        <taxon>Myomorpha</taxon>
        <taxon>Muroidea</taxon>
        <taxon>Muridae</taxon>
        <taxon>Murinae</taxon>
        <taxon>Apodemus</taxon>
    </lineage>
</organism>
<name>A0ABQ0F8B1_APOSI</name>
<feature type="region of interest" description="Disordered" evidence="4">
    <location>
        <begin position="419"/>
        <end position="445"/>
    </location>
</feature>
<keyword evidence="2" id="KW-0677">Repeat</keyword>
<dbReference type="InterPro" id="IPR036322">
    <property type="entry name" value="WD40_repeat_dom_sf"/>
</dbReference>
<dbReference type="Pfam" id="PF00400">
    <property type="entry name" value="WD40"/>
    <property type="match status" value="3"/>
</dbReference>
<evidence type="ECO:0000256" key="4">
    <source>
        <dbReference type="SAM" id="MobiDB-lite"/>
    </source>
</evidence>
<dbReference type="Gene3D" id="2.130.10.10">
    <property type="entry name" value="YVTN repeat-like/Quinoprotein amine dehydrogenase"/>
    <property type="match status" value="2"/>
</dbReference>
<dbReference type="PANTHER" id="PTHR44414">
    <property type="entry name" value="PROTEIN NEDD1"/>
    <property type="match status" value="1"/>
</dbReference>
<dbReference type="InterPro" id="IPR052818">
    <property type="entry name" value="NEDD1_Spindle_Assembly"/>
</dbReference>